<keyword evidence="8 11" id="KW-1133">Transmembrane helix</keyword>
<evidence type="ECO:0000256" key="3">
    <source>
        <dbReference type="ARBA" id="ARBA00022519"/>
    </source>
</evidence>
<evidence type="ECO:0000259" key="14">
    <source>
        <dbReference type="Pfam" id="PF07238"/>
    </source>
</evidence>
<protein>
    <recommendedName>
        <fullName evidence="11">Cellulose synthase catalytic subunit [UDP-forming]</fullName>
        <ecNumber evidence="11">2.4.1.12</ecNumber>
    </recommendedName>
</protein>
<dbReference type="Gene3D" id="3.90.550.10">
    <property type="entry name" value="Spore Coat Polysaccharide Biosynthesis Protein SpsA, Chain A"/>
    <property type="match status" value="1"/>
</dbReference>
<dbReference type="PANTHER" id="PTHR43867">
    <property type="entry name" value="CELLULOSE SYNTHASE CATALYTIC SUBUNIT A [UDP-FORMING]"/>
    <property type="match status" value="1"/>
</dbReference>
<evidence type="ECO:0000256" key="9">
    <source>
        <dbReference type="ARBA" id="ARBA00023136"/>
    </source>
</evidence>
<comment type="cofactor">
    <cofactor evidence="11">
        <name>Mg(2+)</name>
        <dbReference type="ChEBI" id="CHEBI:18420"/>
    </cofactor>
</comment>
<evidence type="ECO:0000256" key="5">
    <source>
        <dbReference type="ARBA" id="ARBA00022679"/>
    </source>
</evidence>
<name>A0ABR7A4G1_9BURK</name>
<dbReference type="Gene3D" id="2.60.120.260">
    <property type="entry name" value="Galactose-binding domain-like"/>
    <property type="match status" value="2"/>
</dbReference>
<feature type="transmembrane region" description="Helical" evidence="11">
    <location>
        <begin position="520"/>
        <end position="541"/>
    </location>
</feature>
<keyword evidence="5 11" id="KW-0808">Transferase</keyword>
<proteinExistence type="predicted"/>
<evidence type="ECO:0000256" key="4">
    <source>
        <dbReference type="ARBA" id="ARBA00022676"/>
    </source>
</evidence>
<feature type="transmembrane region" description="Helical" evidence="11">
    <location>
        <begin position="54"/>
        <end position="71"/>
    </location>
</feature>
<feature type="domain" description="PilZ" evidence="14">
    <location>
        <begin position="575"/>
        <end position="670"/>
    </location>
</feature>
<evidence type="ECO:0000256" key="8">
    <source>
        <dbReference type="ARBA" id="ARBA00022989"/>
    </source>
</evidence>
<evidence type="ECO:0000256" key="12">
    <source>
        <dbReference type="SAM" id="MobiDB-lite"/>
    </source>
</evidence>
<dbReference type="InterPro" id="IPR003919">
    <property type="entry name" value="Cell_synth_A"/>
</dbReference>
<feature type="transmembrane region" description="Helical" evidence="11">
    <location>
        <begin position="1475"/>
        <end position="1496"/>
    </location>
</feature>
<dbReference type="PRINTS" id="PR01439">
    <property type="entry name" value="CELLSNTHASEA"/>
</dbReference>
<keyword evidence="16" id="KW-1185">Reference proteome</keyword>
<feature type="domain" description="Glycosyltransferase 2-like" evidence="13">
    <location>
        <begin position="158"/>
        <end position="327"/>
    </location>
</feature>
<comment type="subcellular location">
    <subcellularLocation>
        <location evidence="1">Cell inner membrane</location>
        <topology evidence="1">Multi-pass membrane protein</topology>
    </subcellularLocation>
</comment>
<dbReference type="InterPro" id="IPR009875">
    <property type="entry name" value="PilZ_domain"/>
</dbReference>
<dbReference type="Pfam" id="PF07238">
    <property type="entry name" value="PilZ"/>
    <property type="match status" value="1"/>
</dbReference>
<dbReference type="RefSeq" id="WP_186903521.1">
    <property type="nucleotide sequence ID" value="NZ_JACOGD010000004.1"/>
</dbReference>
<keyword evidence="3 11" id="KW-0997">Cell inner membrane</keyword>
<dbReference type="Pfam" id="PF03170">
    <property type="entry name" value="BcsB"/>
    <property type="match status" value="1"/>
</dbReference>
<feature type="transmembrane region" description="Helical" evidence="11">
    <location>
        <begin position="111"/>
        <end position="133"/>
    </location>
</feature>
<keyword evidence="4 11" id="KW-0328">Glycosyltransferase</keyword>
<dbReference type="SUPFAM" id="SSF141371">
    <property type="entry name" value="PilZ domain-like"/>
    <property type="match status" value="1"/>
</dbReference>
<evidence type="ECO:0000256" key="11">
    <source>
        <dbReference type="RuleBase" id="RU365020"/>
    </source>
</evidence>
<comment type="caution">
    <text evidence="15">The sequence shown here is derived from an EMBL/GenBank/DDBJ whole genome shotgun (WGS) entry which is preliminary data.</text>
</comment>
<dbReference type="Pfam" id="PF00535">
    <property type="entry name" value="Glycos_transf_2"/>
    <property type="match status" value="1"/>
</dbReference>
<dbReference type="InterPro" id="IPR001173">
    <property type="entry name" value="Glyco_trans_2-like"/>
</dbReference>
<evidence type="ECO:0000259" key="13">
    <source>
        <dbReference type="Pfam" id="PF00535"/>
    </source>
</evidence>
<evidence type="ECO:0000256" key="2">
    <source>
        <dbReference type="ARBA" id="ARBA00022475"/>
    </source>
</evidence>
<evidence type="ECO:0000256" key="7">
    <source>
        <dbReference type="ARBA" id="ARBA00022916"/>
    </source>
</evidence>
<keyword evidence="11" id="KW-0973">c-di-GMP</keyword>
<feature type="region of interest" description="Disordered" evidence="12">
    <location>
        <begin position="776"/>
        <end position="796"/>
    </location>
</feature>
<dbReference type="NCBIfam" id="NF008558">
    <property type="entry name" value="PRK11498.1"/>
    <property type="match status" value="1"/>
</dbReference>
<keyword evidence="9 11" id="KW-0472">Membrane</keyword>
<dbReference type="InterPro" id="IPR029044">
    <property type="entry name" value="Nucleotide-diphossugar_trans"/>
</dbReference>
<dbReference type="Gene3D" id="2.40.10.220">
    <property type="entry name" value="predicted glycosyltransferase like domains"/>
    <property type="match status" value="1"/>
</dbReference>
<dbReference type="Proteomes" id="UP000654304">
    <property type="component" value="Unassembled WGS sequence"/>
</dbReference>
<evidence type="ECO:0000256" key="6">
    <source>
        <dbReference type="ARBA" id="ARBA00022692"/>
    </source>
</evidence>
<comment type="catalytic activity">
    <reaction evidence="10 11">
        <text>[(1-&gt;4)-beta-D-glucosyl](n) + UDP-alpha-D-glucose = [(1-&gt;4)-beta-D-glucosyl](n+1) + UDP + H(+)</text>
        <dbReference type="Rhea" id="RHEA:19929"/>
        <dbReference type="Rhea" id="RHEA-COMP:10033"/>
        <dbReference type="Rhea" id="RHEA-COMP:10034"/>
        <dbReference type="ChEBI" id="CHEBI:15378"/>
        <dbReference type="ChEBI" id="CHEBI:18246"/>
        <dbReference type="ChEBI" id="CHEBI:58223"/>
        <dbReference type="ChEBI" id="CHEBI:58885"/>
        <dbReference type="EC" id="2.4.1.12"/>
    </reaction>
</comment>
<organism evidence="15 16">
    <name type="scientific">Undibacterium curvum</name>
    <dbReference type="NCBI Taxonomy" id="2762294"/>
    <lineage>
        <taxon>Bacteria</taxon>
        <taxon>Pseudomonadati</taxon>
        <taxon>Pseudomonadota</taxon>
        <taxon>Betaproteobacteria</taxon>
        <taxon>Burkholderiales</taxon>
        <taxon>Oxalobacteraceae</taxon>
        <taxon>Undibacterium</taxon>
    </lineage>
</organism>
<sequence>MRSILNSRYMYGRLNEFGRAMVNWNGWEAKGPRIVALIFAALLYWTAISVPMDLPLQILFSTVVFLAAMYLRRYTGTLISLIMVMFSVSATSRYIYWRIAYTIDTENLIDLFFALVLIMAEVYAWLVLLLGYLQTAWPLKRKPVILPADTSSWPTVDLFIPSYNEDLSVVKPTVMAAMGIDWPKDKLNIIILDDGRRPEFAEFAASIGVQCFTRADNNHAKAGNINAALKRTNGEFVAIFDCDHMPTRSFLQYTMGWFLVDPKLAMVQTPHHFLSPDPFERNLQTFRNVPNEGELFYGLIQDGNDLWNATFFCGSCAILRRTCLEEVGGIAVETVTEDAHTALKMQRLGYNTAYLALPQAAGLATESLSAHVGQRIRWARGMAQIFRVDNPLLGKGLSFGQRLCYSNAMLHFFYGLPRMVFLLAPISYLFFEVHIIKASALTIAAYSLPHLLHANLTNSRIQGAHRHSFWAEVYEATLAWYIFRPTLVALINPKLGKFNVTAKGGLVEKEHFDWVISKPYLVMLGLNILGFLIGIGRALWWNTFELDTVILNMLWTIYNLVILGATLAVATETKQVRRTHRVRAVLNASLRLPTGHSLVCQTEDFSMGGMSFRVPEAFLMEKEAGLMVSLYGTNGESVFPAKVIFSKKGLLSVQFLELDMKQQMELISCTIGRADVWLNWSNERDVDHPLNGLKEIAMHSVSGFVRFGASIRQYLSKDTSDMDTSTTNATNKEKRSKMKMPWKRTAKSTLAIAIALGLSFSVTDDAAAKTKKSKMSEAATEEIEKPAAESTTPQAASGQKVYNLSLKQMGQENGIELRGVEGERSFPFTVRSDEVITSAKVRYGIAYSPALLPELSHIKVLVNNELVSVVPLPRETSKGIVREDSIDPRYFADFNQLSFKLIGHYTRDCEDPFHSSLWARLSNTTYLELTVSPIELANDLALLPAPFFDKRDSKLLELPFVLPASPSLDVLKNAGTVASWFGHLASYRGSRFPIAASGLPKGNAIVFATAKEAPAGLQLPAINGPTLMVVPNPVSPKTKLLLVMGRDAAELKTAVQALTLGQIAMSGPSAVIKNLKEPNPRLAYDAPKWLPTHRPVKFGELVPNENLQVSGMAPDLIRVNIRVAPDLFTWQKEGVPIDLRYRFTPRPNVDKSTLNIGINEDFVGALSLSGAEIEKGKIKESVMLFFKDGHRFAQEEVQLPIFRIGAENQLKFHFFYDYPKQGACKDVYLDNVRSAIDPDSTIDFSHMPHYATFPNLAYVANAGFPYTRFADLSETAIIMPDRSTIPEMEVFLNLMGRMGESTGYPVTNASLIRGGDVEKHSNKELLVIATAGNQPLLKQWAKYMPLTMDETGNRLQLPTGFLRVLARWNGKDLDDIERRSGEMLAATGNNFGAMMQFQSPLSSGRNVIVLTAGDGRSLLDLTEGLNKADVKSKYQGDLVLLKGDRVASFLLGDTYYAGNLPLWTWIKWTLSGQPVLLILFLMLASLIAATLLFRFLKRKAATRLRDSSDE</sequence>
<dbReference type="EC" id="2.4.1.12" evidence="11"/>
<keyword evidence="2 11" id="KW-1003">Cell membrane</keyword>
<dbReference type="NCBIfam" id="TIGR03030">
    <property type="entry name" value="CelA"/>
    <property type="match status" value="1"/>
</dbReference>
<keyword evidence="6 11" id="KW-0812">Transmembrane</keyword>
<feature type="transmembrane region" description="Helical" evidence="11">
    <location>
        <begin position="553"/>
        <end position="571"/>
    </location>
</feature>
<evidence type="ECO:0000256" key="1">
    <source>
        <dbReference type="ARBA" id="ARBA00004429"/>
    </source>
</evidence>
<evidence type="ECO:0000256" key="10">
    <source>
        <dbReference type="ARBA" id="ARBA00048682"/>
    </source>
</evidence>
<evidence type="ECO:0000313" key="16">
    <source>
        <dbReference type="Proteomes" id="UP000654304"/>
    </source>
</evidence>
<dbReference type="EMBL" id="JACOGD010000004">
    <property type="protein sequence ID" value="MBC3931800.1"/>
    <property type="molecule type" value="Genomic_DNA"/>
</dbReference>
<comment type="function">
    <text evidence="11">Catalytic subunit of cellulose synthase. It polymerizes uridine 5'-diphosphate glucose to cellulose.</text>
</comment>
<dbReference type="NCBIfam" id="NF008323">
    <property type="entry name" value="PRK11114.1-1"/>
    <property type="match status" value="1"/>
</dbReference>
<feature type="transmembrane region" description="Helical" evidence="11">
    <location>
        <begin position="78"/>
        <end position="99"/>
    </location>
</feature>
<feature type="transmembrane region" description="Helical" evidence="11">
    <location>
        <begin position="31"/>
        <end position="48"/>
    </location>
</feature>
<dbReference type="PANTHER" id="PTHR43867:SF2">
    <property type="entry name" value="CELLULOSE SYNTHASE CATALYTIC SUBUNIT A [UDP-FORMING]"/>
    <property type="match status" value="1"/>
</dbReference>
<dbReference type="SUPFAM" id="SSF53448">
    <property type="entry name" value="Nucleotide-diphospho-sugar transferases"/>
    <property type="match status" value="1"/>
</dbReference>
<accession>A0ABR7A4G1</accession>
<feature type="region of interest" description="Disordered" evidence="12">
    <location>
        <begin position="719"/>
        <end position="740"/>
    </location>
</feature>
<dbReference type="CDD" id="cd06421">
    <property type="entry name" value="CESA_CelA_like"/>
    <property type="match status" value="1"/>
</dbReference>
<dbReference type="GO" id="GO:0016760">
    <property type="term" value="F:cellulose synthase (UDP-forming) activity"/>
    <property type="evidence" value="ECO:0007669"/>
    <property type="project" value="UniProtKB-EC"/>
</dbReference>
<keyword evidence="7 11" id="KW-0135">Cellulose biosynthesis</keyword>
<dbReference type="InterPro" id="IPR050321">
    <property type="entry name" value="Glycosyltr_2/OpgH_subfam"/>
</dbReference>
<comment type="pathway">
    <text evidence="11">Glycan metabolism; bacterial cellulose biosynthesis.</text>
</comment>
<reference evidence="15 16" key="1">
    <citation type="submission" date="2020-08" db="EMBL/GenBank/DDBJ databases">
        <title>Novel species isolated from subtropical streams in China.</title>
        <authorList>
            <person name="Lu H."/>
        </authorList>
    </citation>
    <scope>NUCLEOTIDE SEQUENCE [LARGE SCALE GENOMIC DNA]</scope>
    <source>
        <strain evidence="15 16">CY22W</strain>
    </source>
</reference>
<evidence type="ECO:0000313" key="15">
    <source>
        <dbReference type="EMBL" id="MBC3931800.1"/>
    </source>
</evidence>
<gene>
    <name evidence="15" type="primary">bcsA</name>
    <name evidence="15" type="ORF">H8K43_08975</name>
</gene>
<dbReference type="InterPro" id="IPR018513">
    <property type="entry name" value="Cell_synthase_bac"/>
</dbReference>